<dbReference type="InterPro" id="IPR007138">
    <property type="entry name" value="ABM_dom"/>
</dbReference>
<dbReference type="RefSeq" id="WP_047885807.1">
    <property type="nucleotide sequence ID" value="NZ_CP071326.1"/>
</dbReference>
<dbReference type="AlphaFoldDB" id="A0A0J1H890"/>
<dbReference type="Pfam" id="PF03992">
    <property type="entry name" value="ABM"/>
    <property type="match status" value="1"/>
</dbReference>
<dbReference type="PATRIC" id="fig|320778.3.peg.2989"/>
<gene>
    <name evidence="2" type="ORF">ABT57_13720</name>
</gene>
<accession>A0A0J1H890</accession>
<dbReference type="SUPFAM" id="SSF54909">
    <property type="entry name" value="Dimeric alpha+beta barrel"/>
    <property type="match status" value="1"/>
</dbReference>
<dbReference type="PROSITE" id="PS51725">
    <property type="entry name" value="ABM"/>
    <property type="match status" value="1"/>
</dbReference>
<sequence length="99" mass="11735">MFNKGYYITAELKVKESVDINIAFQHLKKLCDETLKEPGCSIFTLHQCINDKSRFLLWERFDSEEDFKFHFVQPHTLEYLKHDLTEVVQYFASDVAKNA</sequence>
<comment type="caution">
    <text evidence="2">The sequence shown here is derived from an EMBL/GenBank/DDBJ whole genome shotgun (WGS) entry which is preliminary data.</text>
</comment>
<protein>
    <submittedName>
        <fullName evidence="2">Carboxymuconolactone decarboxylase</fullName>
    </submittedName>
</protein>
<evidence type="ECO:0000313" key="3">
    <source>
        <dbReference type="Proteomes" id="UP000035909"/>
    </source>
</evidence>
<reference evidence="2 3" key="1">
    <citation type="submission" date="2015-05" db="EMBL/GenBank/DDBJ databases">
        <title>Photobacterium galathea sp. nov.</title>
        <authorList>
            <person name="Machado H."/>
            <person name="Gram L."/>
        </authorList>
    </citation>
    <scope>NUCLEOTIDE SEQUENCE [LARGE SCALE GENOMIC DNA]</scope>
    <source>
        <strain evidence="2 3">DSM 22954</strain>
    </source>
</reference>
<feature type="domain" description="ABM" evidence="1">
    <location>
        <begin position="6"/>
        <end position="96"/>
    </location>
</feature>
<name>A0A0J1H890_9GAMM</name>
<dbReference type="InterPro" id="IPR011008">
    <property type="entry name" value="Dimeric_a/b-barrel"/>
</dbReference>
<dbReference type="EMBL" id="LDOU01000015">
    <property type="protein sequence ID" value="KLV07913.1"/>
    <property type="molecule type" value="Genomic_DNA"/>
</dbReference>
<evidence type="ECO:0000259" key="1">
    <source>
        <dbReference type="PROSITE" id="PS51725"/>
    </source>
</evidence>
<dbReference type="STRING" id="320778.ABT57_13720"/>
<keyword evidence="3" id="KW-1185">Reference proteome</keyword>
<dbReference type="Gene3D" id="3.30.70.100">
    <property type="match status" value="1"/>
</dbReference>
<evidence type="ECO:0000313" key="2">
    <source>
        <dbReference type="EMBL" id="KLV07913.1"/>
    </source>
</evidence>
<proteinExistence type="predicted"/>
<organism evidence="2 3">
    <name type="scientific">Photobacterium ganghwense</name>
    <dbReference type="NCBI Taxonomy" id="320778"/>
    <lineage>
        <taxon>Bacteria</taxon>
        <taxon>Pseudomonadati</taxon>
        <taxon>Pseudomonadota</taxon>
        <taxon>Gammaproteobacteria</taxon>
        <taxon>Vibrionales</taxon>
        <taxon>Vibrionaceae</taxon>
        <taxon>Photobacterium</taxon>
    </lineage>
</organism>
<dbReference type="Proteomes" id="UP000035909">
    <property type="component" value="Unassembled WGS sequence"/>
</dbReference>
<dbReference type="OrthoDB" id="5816297at2"/>